<comment type="subcellular location">
    <subcellularLocation>
        <location evidence="1">Mitochondrion</location>
    </subcellularLocation>
</comment>
<name>A0AAV3AN07_PYXAD</name>
<evidence type="ECO:0000256" key="2">
    <source>
        <dbReference type="ARBA" id="ARBA00007151"/>
    </source>
</evidence>
<reference evidence="10" key="1">
    <citation type="thesis" date="2020" institute="ProQuest LLC" country="789 East Eisenhower Parkway, Ann Arbor, MI, USA">
        <title>Comparative Genomics and Chromosome Evolution.</title>
        <authorList>
            <person name="Mudd A.B."/>
        </authorList>
    </citation>
    <scope>NUCLEOTIDE SEQUENCE</scope>
    <source>
        <strain evidence="10">1538</strain>
        <tissue evidence="10">Blood</tissue>
    </source>
</reference>
<dbReference type="EMBL" id="DYDO01000003">
    <property type="protein sequence ID" value="DBA27894.1"/>
    <property type="molecule type" value="Genomic_DNA"/>
</dbReference>
<evidence type="ECO:0000256" key="6">
    <source>
        <dbReference type="ARBA" id="ARBA00023274"/>
    </source>
</evidence>
<keyword evidence="4" id="KW-0689">Ribosomal protein</keyword>
<dbReference type="Gene3D" id="1.10.455.10">
    <property type="entry name" value="Ribosomal protein S7 domain"/>
    <property type="match status" value="1"/>
</dbReference>
<feature type="domain" description="Small ribosomal subunit protein uS7" evidence="9">
    <location>
        <begin position="67"/>
        <end position="225"/>
    </location>
</feature>
<dbReference type="GO" id="GO:0005743">
    <property type="term" value="C:mitochondrial inner membrane"/>
    <property type="evidence" value="ECO:0007669"/>
    <property type="project" value="UniProtKB-ARBA"/>
</dbReference>
<keyword evidence="5" id="KW-0496">Mitochondrion</keyword>
<evidence type="ECO:0000256" key="3">
    <source>
        <dbReference type="ARBA" id="ARBA00022946"/>
    </source>
</evidence>
<dbReference type="InterPro" id="IPR036823">
    <property type="entry name" value="Ribosomal_uS7_dom_sf"/>
</dbReference>
<evidence type="ECO:0000256" key="7">
    <source>
        <dbReference type="ARBA" id="ARBA00039306"/>
    </source>
</evidence>
<organism evidence="10 11">
    <name type="scientific">Pyxicephalus adspersus</name>
    <name type="common">African bullfrog</name>
    <dbReference type="NCBI Taxonomy" id="30357"/>
    <lineage>
        <taxon>Eukaryota</taxon>
        <taxon>Metazoa</taxon>
        <taxon>Chordata</taxon>
        <taxon>Craniata</taxon>
        <taxon>Vertebrata</taxon>
        <taxon>Euteleostomi</taxon>
        <taxon>Amphibia</taxon>
        <taxon>Batrachia</taxon>
        <taxon>Anura</taxon>
        <taxon>Neobatrachia</taxon>
        <taxon>Ranoidea</taxon>
        <taxon>Pyxicephalidae</taxon>
        <taxon>Pyxicephalinae</taxon>
        <taxon>Pyxicephalus</taxon>
    </lineage>
</organism>
<evidence type="ECO:0000256" key="1">
    <source>
        <dbReference type="ARBA" id="ARBA00004173"/>
    </source>
</evidence>
<gene>
    <name evidence="10" type="ORF">GDO54_008338</name>
</gene>
<evidence type="ECO:0000313" key="10">
    <source>
        <dbReference type="EMBL" id="DBA27894.1"/>
    </source>
</evidence>
<dbReference type="Pfam" id="PF00177">
    <property type="entry name" value="Ribosomal_S7"/>
    <property type="match status" value="1"/>
</dbReference>
<dbReference type="AlphaFoldDB" id="A0AAV3AN07"/>
<dbReference type="Proteomes" id="UP001181693">
    <property type="component" value="Unassembled WGS sequence"/>
</dbReference>
<comment type="caution">
    <text evidence="10">The sequence shown here is derived from an EMBL/GenBank/DDBJ whole genome shotgun (WGS) entry which is preliminary data.</text>
</comment>
<evidence type="ECO:0000313" key="11">
    <source>
        <dbReference type="Proteomes" id="UP001181693"/>
    </source>
</evidence>
<dbReference type="GO" id="GO:0006412">
    <property type="term" value="P:translation"/>
    <property type="evidence" value="ECO:0007669"/>
    <property type="project" value="InterPro"/>
</dbReference>
<proteinExistence type="inferred from homology"/>
<comment type="similarity">
    <text evidence="2">Belongs to the universal ribosomal protein uS7 family.</text>
</comment>
<dbReference type="SUPFAM" id="SSF47973">
    <property type="entry name" value="Ribosomal protein S7"/>
    <property type="match status" value="1"/>
</dbReference>
<accession>A0AAV3AN07</accession>
<keyword evidence="3" id="KW-0809">Transit peptide</keyword>
<dbReference type="FunFam" id="1.10.455.10:FF:000004">
    <property type="entry name" value="28S ribosomal protein S7, mitochondrial"/>
    <property type="match status" value="1"/>
</dbReference>
<keyword evidence="11" id="KW-1185">Reference proteome</keyword>
<evidence type="ECO:0000256" key="4">
    <source>
        <dbReference type="ARBA" id="ARBA00022980"/>
    </source>
</evidence>
<evidence type="ECO:0000259" key="9">
    <source>
        <dbReference type="Pfam" id="PF00177"/>
    </source>
</evidence>
<dbReference type="CDD" id="cd14870">
    <property type="entry name" value="uS7_Mitochondria_Mammalian"/>
    <property type="match status" value="1"/>
</dbReference>
<protein>
    <recommendedName>
        <fullName evidence="7">Small ribosomal subunit protein uS7m</fullName>
    </recommendedName>
    <alternativeName>
        <fullName evidence="8">28S ribosomal protein S7, mitochondrial</fullName>
    </alternativeName>
</protein>
<dbReference type="PANTHER" id="PTHR11205">
    <property type="entry name" value="RIBOSOMAL PROTEIN S7"/>
    <property type="match status" value="1"/>
</dbReference>
<evidence type="ECO:0000256" key="8">
    <source>
        <dbReference type="ARBA" id="ARBA00041309"/>
    </source>
</evidence>
<keyword evidence="6" id="KW-0687">Ribonucleoprotein</keyword>
<dbReference type="GO" id="GO:0005763">
    <property type="term" value="C:mitochondrial small ribosomal subunit"/>
    <property type="evidence" value="ECO:0007669"/>
    <property type="project" value="UniProtKB-ARBA"/>
</dbReference>
<dbReference type="InterPro" id="IPR000235">
    <property type="entry name" value="Ribosomal_uS7"/>
</dbReference>
<evidence type="ECO:0000256" key="5">
    <source>
        <dbReference type="ARBA" id="ARBA00023128"/>
    </source>
</evidence>
<dbReference type="InterPro" id="IPR023798">
    <property type="entry name" value="Ribosomal_uS7_dom"/>
</dbReference>
<sequence length="233" mass="27327">MALPAGRLFVQRLRSGLPGLIPVRWSRYNPSFLDPVPDKEKYQRPLEELGKEEKEEWDFKSTRLIKATPPSLTSSLFYDETVSKFTNMMMKGGDKILSRTIMNKTLERIKRIQLEKYYKASPGEQENIECNPYAIFHQALDNCQPIIGLSSVLRGGKSYQVPTPLTENRRRFLAMKWIITSCREKKVSRRRMYEKLSDIILESFHGEGSIIKKKHELHKMAESNRAFAHFRWW</sequence>